<organism evidence="2 3">
    <name type="scientific">Marinospirillum insulare</name>
    <dbReference type="NCBI Taxonomy" id="217169"/>
    <lineage>
        <taxon>Bacteria</taxon>
        <taxon>Pseudomonadati</taxon>
        <taxon>Pseudomonadota</taxon>
        <taxon>Gammaproteobacteria</taxon>
        <taxon>Oceanospirillales</taxon>
        <taxon>Oceanospirillaceae</taxon>
        <taxon>Marinospirillum</taxon>
    </lineage>
</organism>
<dbReference type="EMBL" id="BSOR01000064">
    <property type="protein sequence ID" value="GLR65023.1"/>
    <property type="molecule type" value="Genomic_DNA"/>
</dbReference>
<comment type="caution">
    <text evidence="2">The sequence shown here is derived from an EMBL/GenBank/DDBJ whole genome shotgun (WGS) entry which is preliminary data.</text>
</comment>
<dbReference type="InterPro" id="IPR056920">
    <property type="entry name" value="PRTase-CE"/>
</dbReference>
<keyword evidence="3" id="KW-1185">Reference proteome</keyword>
<dbReference type="Proteomes" id="UP001156682">
    <property type="component" value="Unassembled WGS sequence"/>
</dbReference>
<evidence type="ECO:0000313" key="2">
    <source>
        <dbReference type="EMBL" id="GLR65023.1"/>
    </source>
</evidence>
<name>A0ABQ6A0X0_9GAMM</name>
<reference evidence="3" key="1">
    <citation type="journal article" date="2019" name="Int. J. Syst. Evol. Microbiol.">
        <title>The Global Catalogue of Microorganisms (GCM) 10K type strain sequencing project: providing services to taxonomists for standard genome sequencing and annotation.</title>
        <authorList>
            <consortium name="The Broad Institute Genomics Platform"/>
            <consortium name="The Broad Institute Genome Sequencing Center for Infectious Disease"/>
            <person name="Wu L."/>
            <person name="Ma J."/>
        </authorList>
    </citation>
    <scope>NUCLEOTIDE SEQUENCE [LARGE SCALE GENOMIC DNA]</scope>
    <source>
        <strain evidence="3">NBRC 100033</strain>
    </source>
</reference>
<evidence type="ECO:0000313" key="3">
    <source>
        <dbReference type="Proteomes" id="UP001156682"/>
    </source>
</evidence>
<protein>
    <recommendedName>
        <fullName evidence="1">PRTase-CE domain-containing protein</fullName>
    </recommendedName>
</protein>
<gene>
    <name evidence="2" type="ORF">GCM10007878_24620</name>
</gene>
<feature type="domain" description="PRTase-CE" evidence="1">
    <location>
        <begin position="37"/>
        <end position="82"/>
    </location>
</feature>
<dbReference type="Pfam" id="PF24390">
    <property type="entry name" value="PRTase-CE"/>
    <property type="match status" value="1"/>
</dbReference>
<proteinExistence type="predicted"/>
<accession>A0ABQ6A0X0</accession>
<sequence>MQIDQNIRSAINEIIRIAGCYRAGEPGFNFDEAHVYKWIEQFDENVRLPLLNELAYVLERTYITRQTMKSFLRNLFNAIKSNDSKCN</sequence>
<evidence type="ECO:0000259" key="1">
    <source>
        <dbReference type="Pfam" id="PF24390"/>
    </source>
</evidence>